<feature type="domain" description="HTH lysR-type" evidence="6">
    <location>
        <begin position="9"/>
        <end position="66"/>
    </location>
</feature>
<feature type="coiled-coil region" evidence="5">
    <location>
        <begin position="69"/>
        <end position="96"/>
    </location>
</feature>
<protein>
    <submittedName>
        <fullName evidence="7">DNA-binding transcriptional LysR family regulator</fullName>
    </submittedName>
</protein>
<dbReference type="Gene3D" id="1.10.10.10">
    <property type="entry name" value="Winged helix-like DNA-binding domain superfamily/Winged helix DNA-binding domain"/>
    <property type="match status" value="1"/>
</dbReference>
<evidence type="ECO:0000313" key="7">
    <source>
        <dbReference type="EMBL" id="MBB3062915.1"/>
    </source>
</evidence>
<dbReference type="Gene3D" id="3.40.190.290">
    <property type="match status" value="1"/>
</dbReference>
<evidence type="ECO:0000256" key="2">
    <source>
        <dbReference type="ARBA" id="ARBA00023015"/>
    </source>
</evidence>
<dbReference type="PRINTS" id="PR00039">
    <property type="entry name" value="HTHLYSR"/>
</dbReference>
<dbReference type="SUPFAM" id="SSF53850">
    <property type="entry name" value="Periplasmic binding protein-like II"/>
    <property type="match status" value="1"/>
</dbReference>
<keyword evidence="5" id="KW-0175">Coiled coil</keyword>
<dbReference type="InterPro" id="IPR005119">
    <property type="entry name" value="LysR_subst-bd"/>
</dbReference>
<evidence type="ECO:0000313" key="8">
    <source>
        <dbReference type="Proteomes" id="UP000535937"/>
    </source>
</evidence>
<gene>
    <name evidence="7" type="ORF">FHS09_003765</name>
</gene>
<dbReference type="SUPFAM" id="SSF46785">
    <property type="entry name" value="Winged helix' DNA-binding domain"/>
    <property type="match status" value="1"/>
</dbReference>
<dbReference type="InterPro" id="IPR000847">
    <property type="entry name" value="LysR_HTH_N"/>
</dbReference>
<evidence type="ECO:0000256" key="4">
    <source>
        <dbReference type="ARBA" id="ARBA00023163"/>
    </source>
</evidence>
<dbReference type="InterPro" id="IPR036390">
    <property type="entry name" value="WH_DNA-bd_sf"/>
</dbReference>
<dbReference type="PROSITE" id="PS50931">
    <property type="entry name" value="HTH_LYSR"/>
    <property type="match status" value="1"/>
</dbReference>
<dbReference type="PANTHER" id="PTHR30126">
    <property type="entry name" value="HTH-TYPE TRANSCRIPTIONAL REGULATOR"/>
    <property type="match status" value="1"/>
</dbReference>
<dbReference type="GO" id="GO:0003700">
    <property type="term" value="F:DNA-binding transcription factor activity"/>
    <property type="evidence" value="ECO:0007669"/>
    <property type="project" value="InterPro"/>
</dbReference>
<dbReference type="GO" id="GO:0000976">
    <property type="term" value="F:transcription cis-regulatory region binding"/>
    <property type="evidence" value="ECO:0007669"/>
    <property type="project" value="TreeGrafter"/>
</dbReference>
<dbReference type="PANTHER" id="PTHR30126:SF5">
    <property type="entry name" value="HTH-TYPE TRANSCRIPTIONAL ACTIVATOR CMPR"/>
    <property type="match status" value="1"/>
</dbReference>
<dbReference type="RefSeq" id="WP_183462631.1">
    <property type="nucleotide sequence ID" value="NZ_JACHWZ010000021.1"/>
</dbReference>
<evidence type="ECO:0000256" key="1">
    <source>
        <dbReference type="ARBA" id="ARBA00009437"/>
    </source>
</evidence>
<dbReference type="AlphaFoldDB" id="A0A7W4WET8"/>
<evidence type="ECO:0000256" key="5">
    <source>
        <dbReference type="SAM" id="Coils"/>
    </source>
</evidence>
<keyword evidence="8" id="KW-1185">Reference proteome</keyword>
<reference evidence="7 8" key="1">
    <citation type="submission" date="2020-08" db="EMBL/GenBank/DDBJ databases">
        <title>Genomic Encyclopedia of Type Strains, Phase III (KMG-III): the genomes of soil and plant-associated and newly described type strains.</title>
        <authorList>
            <person name="Whitman W."/>
        </authorList>
    </citation>
    <scope>NUCLEOTIDE SEQUENCE [LARGE SCALE GENOMIC DNA]</scope>
    <source>
        <strain evidence="7 8">CECT 8799</strain>
    </source>
</reference>
<evidence type="ECO:0000256" key="3">
    <source>
        <dbReference type="ARBA" id="ARBA00023125"/>
    </source>
</evidence>
<dbReference type="Pfam" id="PF03466">
    <property type="entry name" value="LysR_substrate"/>
    <property type="match status" value="1"/>
</dbReference>
<organism evidence="7 8">
    <name type="scientific">Microbulbifer rhizosphaerae</name>
    <dbReference type="NCBI Taxonomy" id="1562603"/>
    <lineage>
        <taxon>Bacteria</taxon>
        <taxon>Pseudomonadati</taxon>
        <taxon>Pseudomonadota</taxon>
        <taxon>Gammaproteobacteria</taxon>
        <taxon>Cellvibrionales</taxon>
        <taxon>Microbulbiferaceae</taxon>
        <taxon>Microbulbifer</taxon>
    </lineage>
</organism>
<sequence>MKPSYLHRLTLRQLEIYLAVCRLRSYSRAADELALTQPAVSAQIRQLEQLVGEPLLDYVGRRVYLTPAGELLERAARELQQRLVAVEMELAQLQGVTQGTLSIAIESSAQYFMPAVIADFCASHPAVDVQLEVVNCAHALRRIAEHRDELAVTGSVPEDRALAFIPFRENQLVALAAPDHPFAGRGSLSPLDFAGETLLVREAGSGTRRIFAQHLQEQGVRSFRSRQLGSLEAVKAGVLAKLGVAVLPLDSCRSELEQQKLVSLSVQGFPLRHSWCALYPRGRHLTPVGQRFLDHLLGGK</sequence>
<accession>A0A7W4WET8</accession>
<comment type="caution">
    <text evidence="7">The sequence shown here is derived from an EMBL/GenBank/DDBJ whole genome shotgun (WGS) entry which is preliminary data.</text>
</comment>
<keyword evidence="3 7" id="KW-0238">DNA-binding</keyword>
<dbReference type="EMBL" id="JACHWZ010000021">
    <property type="protein sequence ID" value="MBB3062915.1"/>
    <property type="molecule type" value="Genomic_DNA"/>
</dbReference>
<keyword evidence="2" id="KW-0805">Transcription regulation</keyword>
<keyword evidence="4" id="KW-0804">Transcription</keyword>
<proteinExistence type="inferred from homology"/>
<name>A0A7W4WET8_9GAMM</name>
<dbReference type="Proteomes" id="UP000535937">
    <property type="component" value="Unassembled WGS sequence"/>
</dbReference>
<dbReference type="Pfam" id="PF00126">
    <property type="entry name" value="HTH_1"/>
    <property type="match status" value="1"/>
</dbReference>
<evidence type="ECO:0000259" key="6">
    <source>
        <dbReference type="PROSITE" id="PS50931"/>
    </source>
</evidence>
<dbReference type="InterPro" id="IPR036388">
    <property type="entry name" value="WH-like_DNA-bd_sf"/>
</dbReference>
<comment type="similarity">
    <text evidence="1">Belongs to the LysR transcriptional regulatory family.</text>
</comment>